<dbReference type="Proteomes" id="UP000321183">
    <property type="component" value="Chromosome"/>
</dbReference>
<accession>A0A510GBG3</accession>
<evidence type="ECO:0000313" key="1">
    <source>
        <dbReference type="EMBL" id="BBJ32275.1"/>
    </source>
</evidence>
<sequence>MLIENEPIEKIARYTKLTIEEIKTLQAEIKKIKYLNENHFTRVFSKNPS</sequence>
<keyword evidence="2" id="KW-1185">Reference proteome</keyword>
<proteinExistence type="predicted"/>
<dbReference type="KEGG" id="ras:RAS_13840"/>
<evidence type="ECO:0000313" key="2">
    <source>
        <dbReference type="Proteomes" id="UP000321183"/>
    </source>
</evidence>
<dbReference type="AlphaFoldDB" id="A0A510GBG3"/>
<reference evidence="1 2" key="1">
    <citation type="submission" date="2019-04" db="EMBL/GenBank/DDBJ databases">
        <title>Draft genome sequence of Rickettsia asiatica Maytaro1284.</title>
        <authorList>
            <person name="Thu M."/>
            <person name="Qiu Y."/>
            <person name="Nakao R."/>
        </authorList>
    </citation>
    <scope>NUCLEOTIDE SEQUENCE [LARGE SCALE GENOMIC DNA]</scope>
    <source>
        <strain evidence="1 2">Maytaro1284</strain>
    </source>
</reference>
<organism evidence="1 2">
    <name type="scientific">Rickettsia asiatica</name>
    <dbReference type="NCBI Taxonomy" id="238800"/>
    <lineage>
        <taxon>Bacteria</taxon>
        <taxon>Pseudomonadati</taxon>
        <taxon>Pseudomonadota</taxon>
        <taxon>Alphaproteobacteria</taxon>
        <taxon>Rickettsiales</taxon>
        <taxon>Rickettsiaceae</taxon>
        <taxon>Rickettsieae</taxon>
        <taxon>Rickettsia</taxon>
        <taxon>spotted fever group</taxon>
    </lineage>
</organism>
<name>A0A510GBG3_9RICK</name>
<gene>
    <name evidence="1" type="ORF">RAS_13840</name>
</gene>
<dbReference type="EMBL" id="AP019563">
    <property type="protein sequence ID" value="BBJ32275.1"/>
    <property type="molecule type" value="Genomic_DNA"/>
</dbReference>
<protein>
    <submittedName>
        <fullName evidence="1">Uncharacterized protein</fullName>
    </submittedName>
</protein>